<accession>A0ABZ1RVR7</accession>
<evidence type="ECO:0000313" key="3">
    <source>
        <dbReference type="Proteomes" id="UP001432075"/>
    </source>
</evidence>
<evidence type="ECO:0000256" key="1">
    <source>
        <dbReference type="SAM" id="MobiDB-lite"/>
    </source>
</evidence>
<organism evidence="2 3">
    <name type="scientific">Streptomyces goshikiensis</name>
    <dbReference type="NCBI Taxonomy" id="1942"/>
    <lineage>
        <taxon>Bacteria</taxon>
        <taxon>Bacillati</taxon>
        <taxon>Actinomycetota</taxon>
        <taxon>Actinomycetes</taxon>
        <taxon>Kitasatosporales</taxon>
        <taxon>Streptomycetaceae</taxon>
        <taxon>Streptomyces</taxon>
    </lineage>
</organism>
<proteinExistence type="predicted"/>
<name>A0ABZ1RVR7_9ACTN</name>
<keyword evidence="3" id="KW-1185">Reference proteome</keyword>
<gene>
    <name evidence="2" type="ORF">OHU17_33975</name>
</gene>
<dbReference type="EMBL" id="CP108057">
    <property type="protein sequence ID" value="WUO50451.1"/>
    <property type="molecule type" value="Genomic_DNA"/>
</dbReference>
<evidence type="ECO:0000313" key="2">
    <source>
        <dbReference type="EMBL" id="WUO50451.1"/>
    </source>
</evidence>
<sequence>MPGVRPAAPTVTAVAHPDRDALALGHEHPALDVSTTGVVAAEDEGLPARGSTDLPADEGPKRRRIPG</sequence>
<protein>
    <submittedName>
        <fullName evidence="2">Uncharacterized protein</fullName>
    </submittedName>
</protein>
<dbReference type="RefSeq" id="WP_328777250.1">
    <property type="nucleotide sequence ID" value="NZ_CP108057.1"/>
</dbReference>
<reference evidence="2" key="1">
    <citation type="submission" date="2022-10" db="EMBL/GenBank/DDBJ databases">
        <title>The complete genomes of actinobacterial strains from the NBC collection.</title>
        <authorList>
            <person name="Joergensen T.S."/>
            <person name="Alvarez Arevalo M."/>
            <person name="Sterndorff E.B."/>
            <person name="Faurdal D."/>
            <person name="Vuksanovic O."/>
            <person name="Mourched A.-S."/>
            <person name="Charusanti P."/>
            <person name="Shaw S."/>
            <person name="Blin K."/>
            <person name="Weber T."/>
        </authorList>
    </citation>
    <scope>NUCLEOTIDE SEQUENCE</scope>
    <source>
        <strain evidence="2">NBC_00283</strain>
    </source>
</reference>
<feature type="region of interest" description="Disordered" evidence="1">
    <location>
        <begin position="40"/>
        <end position="67"/>
    </location>
</feature>
<dbReference type="Proteomes" id="UP001432075">
    <property type="component" value="Chromosome"/>
</dbReference>